<evidence type="ECO:0000259" key="2">
    <source>
        <dbReference type="Pfam" id="PF13699"/>
    </source>
</evidence>
<dbReference type="RefSeq" id="WP_200694204.1">
    <property type="nucleotide sequence ID" value="NZ_BAAAYA010000009.1"/>
</dbReference>
<gene>
    <name evidence="3" type="ORF">ACFO3R_32250</name>
</gene>
<organism evidence="3 4">
    <name type="scientific">Streptomyces flavovirens</name>
    <dbReference type="NCBI Taxonomy" id="52258"/>
    <lineage>
        <taxon>Bacteria</taxon>
        <taxon>Bacillati</taxon>
        <taxon>Actinomycetota</taxon>
        <taxon>Actinomycetes</taxon>
        <taxon>Kitasatosporales</taxon>
        <taxon>Streptomycetaceae</taxon>
        <taxon>Streptomyces</taxon>
    </lineage>
</organism>
<accession>A0ABV8NG42</accession>
<dbReference type="Pfam" id="PF13699">
    <property type="entry name" value="eCIS_core"/>
    <property type="match status" value="1"/>
</dbReference>
<dbReference type="EMBL" id="JBHSCF010000063">
    <property type="protein sequence ID" value="MFC4191015.1"/>
    <property type="molecule type" value="Genomic_DNA"/>
</dbReference>
<proteinExistence type="predicted"/>
<comment type="caution">
    <text evidence="3">The sequence shown here is derived from an EMBL/GenBank/DDBJ whole genome shotgun (WGS) entry which is preliminary data.</text>
</comment>
<protein>
    <submittedName>
        <fullName evidence="3">DUF4157 domain-containing protein</fullName>
    </submittedName>
</protein>
<dbReference type="InterPro" id="IPR025295">
    <property type="entry name" value="eCIS_core_dom"/>
</dbReference>
<sequence>MHDHTRTRTTGAGTSRVPDGRAAAGPRAAPRSLAALQSAAGNDAVVQMLRQAGHLPAEPHEHGADRGHERPEVQRSAVHDVLRAAGRPLDEATRTDMESRLGADFSDVRIHSDAAARSSAAEVGARAYTSGSHVVIGEGGADRHTLAHELVHVIQQRRGAVAGTDHGDGLKVSDPLDRFEREAEATAQRAMTGYPATSAGTRGPGSAARAGADGPAAVQRIVKVTPHMYMRGVDATEQTLTAPELMRYLAIAVQDEVNRAQTIDPGGSFEADLKNIRRRLKSSPDDVRGALRLTATLVGAVNTFLGEQQTYVPDHNPPGHPEGPGAMVPVPNAQTRYATAPDTESTGYFHTSLSRKSEPYWGDDDTMREKAGQAIGTAVAGGAPQERPRLAAHPRGGANLPLTRLTQNQAADMLPRPLFNLVFDVRHQLETPGPGEQQPVIDERTEAQKAARDKSPNQAGTLRSWHQDDYGRLPDNQFDAAAVPAHAQGLHAHYTAHSQSGAGSSVQNAATAPRGFAEYTGTGSDWEHNVKVVLDYINKRVYLTLTHYQYWALIPPANGEGPYTFWQGPGQNLQAAQAELAQQPRGASGIMMSPWLEIVLS</sequence>
<feature type="compositionally biased region" description="Low complexity" evidence="1">
    <location>
        <begin position="8"/>
        <end position="34"/>
    </location>
</feature>
<reference evidence="4" key="1">
    <citation type="journal article" date="2019" name="Int. J. Syst. Evol. Microbiol.">
        <title>The Global Catalogue of Microorganisms (GCM) 10K type strain sequencing project: providing services to taxonomists for standard genome sequencing and annotation.</title>
        <authorList>
            <consortium name="The Broad Institute Genomics Platform"/>
            <consortium name="The Broad Institute Genome Sequencing Center for Infectious Disease"/>
            <person name="Wu L."/>
            <person name="Ma J."/>
        </authorList>
    </citation>
    <scope>NUCLEOTIDE SEQUENCE [LARGE SCALE GENOMIC DNA]</scope>
    <source>
        <strain evidence="4">CCM 3243</strain>
    </source>
</reference>
<feature type="compositionally biased region" description="Basic and acidic residues" evidence="1">
    <location>
        <begin position="441"/>
        <end position="455"/>
    </location>
</feature>
<name>A0ABV8NG42_9ACTN</name>
<evidence type="ECO:0000313" key="4">
    <source>
        <dbReference type="Proteomes" id="UP001595871"/>
    </source>
</evidence>
<feature type="domain" description="eCIS core" evidence="2">
    <location>
        <begin position="88"/>
        <end position="159"/>
    </location>
</feature>
<keyword evidence="4" id="KW-1185">Reference proteome</keyword>
<feature type="region of interest" description="Disordered" evidence="1">
    <location>
        <begin position="430"/>
        <end position="467"/>
    </location>
</feature>
<dbReference type="Proteomes" id="UP001595871">
    <property type="component" value="Unassembled WGS sequence"/>
</dbReference>
<feature type="region of interest" description="Disordered" evidence="1">
    <location>
        <begin position="1"/>
        <end position="34"/>
    </location>
</feature>
<evidence type="ECO:0000256" key="1">
    <source>
        <dbReference type="SAM" id="MobiDB-lite"/>
    </source>
</evidence>
<evidence type="ECO:0000313" key="3">
    <source>
        <dbReference type="EMBL" id="MFC4191015.1"/>
    </source>
</evidence>